<dbReference type="Pfam" id="PF23593">
    <property type="entry name" value="HEAT_ATR"/>
    <property type="match status" value="1"/>
</dbReference>
<keyword evidence="5" id="KW-0808">Transferase</keyword>
<dbReference type="GO" id="GO:0004674">
    <property type="term" value="F:protein serine/threonine kinase activity"/>
    <property type="evidence" value="ECO:0007669"/>
    <property type="project" value="UniProtKB-KW"/>
</dbReference>
<reference evidence="16" key="1">
    <citation type="submission" date="2022-01" db="UniProtKB">
        <authorList>
            <consortium name="EnsemblMetazoa"/>
        </authorList>
    </citation>
    <scope>IDENTIFICATION</scope>
</reference>
<accession>A0A8I6SMG8</accession>
<evidence type="ECO:0000256" key="8">
    <source>
        <dbReference type="ARBA" id="ARBA00022777"/>
    </source>
</evidence>
<dbReference type="GeneID" id="106666619"/>
<evidence type="ECO:0000259" key="13">
    <source>
        <dbReference type="PROSITE" id="PS50290"/>
    </source>
</evidence>
<keyword evidence="6" id="KW-0547">Nucleotide-binding</keyword>
<dbReference type="GO" id="GO:0006281">
    <property type="term" value="P:DNA repair"/>
    <property type="evidence" value="ECO:0007669"/>
    <property type="project" value="UniProtKB-KW"/>
</dbReference>
<evidence type="ECO:0000256" key="2">
    <source>
        <dbReference type="ARBA" id="ARBA00010769"/>
    </source>
</evidence>
<organism evidence="16 17">
    <name type="scientific">Cimex lectularius</name>
    <name type="common">Bed bug</name>
    <name type="synonym">Acanthia lectularia</name>
    <dbReference type="NCBI Taxonomy" id="79782"/>
    <lineage>
        <taxon>Eukaryota</taxon>
        <taxon>Metazoa</taxon>
        <taxon>Ecdysozoa</taxon>
        <taxon>Arthropoda</taxon>
        <taxon>Hexapoda</taxon>
        <taxon>Insecta</taxon>
        <taxon>Pterygota</taxon>
        <taxon>Neoptera</taxon>
        <taxon>Paraneoptera</taxon>
        <taxon>Hemiptera</taxon>
        <taxon>Heteroptera</taxon>
        <taxon>Panheteroptera</taxon>
        <taxon>Cimicomorpha</taxon>
        <taxon>Cimicidae</taxon>
        <taxon>Cimex</taxon>
    </lineage>
</organism>
<keyword evidence="8" id="KW-0418">Kinase</keyword>
<dbReference type="GO" id="GO:0000077">
    <property type="term" value="P:DNA damage checkpoint signaling"/>
    <property type="evidence" value="ECO:0007669"/>
    <property type="project" value="TreeGrafter"/>
</dbReference>
<dbReference type="SMART" id="SM00802">
    <property type="entry name" value="UME"/>
    <property type="match status" value="1"/>
</dbReference>
<dbReference type="SUPFAM" id="SSF48371">
    <property type="entry name" value="ARM repeat"/>
    <property type="match status" value="1"/>
</dbReference>
<dbReference type="PROSITE" id="PS00916">
    <property type="entry name" value="PI3_4_KINASE_2"/>
    <property type="match status" value="1"/>
</dbReference>
<dbReference type="Gene3D" id="3.30.1010.10">
    <property type="entry name" value="Phosphatidylinositol 3-kinase Catalytic Subunit, Chain A, domain 4"/>
    <property type="match status" value="1"/>
</dbReference>
<dbReference type="RefSeq" id="XP_024085877.1">
    <property type="nucleotide sequence ID" value="XM_024230109.1"/>
</dbReference>
<evidence type="ECO:0000256" key="11">
    <source>
        <dbReference type="ARBA" id="ARBA00023242"/>
    </source>
</evidence>
<evidence type="ECO:0000256" key="3">
    <source>
        <dbReference type="ARBA" id="ARBA00012513"/>
    </source>
</evidence>
<name>A0A8I6SMG8_CIMLE</name>
<dbReference type="InterPro" id="IPR036940">
    <property type="entry name" value="PI3/4_kinase_cat_sf"/>
</dbReference>
<keyword evidence="17" id="KW-1185">Reference proteome</keyword>
<evidence type="ECO:0000259" key="15">
    <source>
        <dbReference type="PROSITE" id="PS51190"/>
    </source>
</evidence>
<dbReference type="InterPro" id="IPR003151">
    <property type="entry name" value="PIK-rel_kinase_FAT"/>
</dbReference>
<keyword evidence="9" id="KW-0067">ATP-binding</keyword>
<dbReference type="PROSITE" id="PS51189">
    <property type="entry name" value="FAT"/>
    <property type="match status" value="1"/>
</dbReference>
<feature type="domain" description="PI3K/PI4K catalytic" evidence="13">
    <location>
        <begin position="2164"/>
        <end position="2485"/>
    </location>
</feature>
<dbReference type="GO" id="GO:0005634">
    <property type="term" value="C:nucleus"/>
    <property type="evidence" value="ECO:0007669"/>
    <property type="project" value="UniProtKB-SubCell"/>
</dbReference>
<proteinExistence type="inferred from homology"/>
<evidence type="ECO:0000256" key="7">
    <source>
        <dbReference type="ARBA" id="ARBA00022763"/>
    </source>
</evidence>
<evidence type="ECO:0000256" key="9">
    <source>
        <dbReference type="ARBA" id="ARBA00022840"/>
    </source>
</evidence>
<dbReference type="Pfam" id="PF02260">
    <property type="entry name" value="FATC"/>
    <property type="match status" value="1"/>
</dbReference>
<dbReference type="Gene3D" id="1.10.1070.11">
    <property type="entry name" value="Phosphatidylinositol 3-/4-kinase, catalytic domain"/>
    <property type="match status" value="1"/>
</dbReference>
<dbReference type="OMA" id="TIFWMAL"/>
<feature type="domain" description="FATC" evidence="15">
    <location>
        <begin position="2478"/>
        <end position="2510"/>
    </location>
</feature>
<dbReference type="Pfam" id="PF00454">
    <property type="entry name" value="PI3_PI4_kinase"/>
    <property type="match status" value="1"/>
</dbReference>
<keyword evidence="7" id="KW-0227">DNA damage</keyword>
<dbReference type="InterPro" id="IPR014009">
    <property type="entry name" value="PIK_FAT"/>
</dbReference>
<dbReference type="InterPro" id="IPR011009">
    <property type="entry name" value="Kinase-like_dom_sf"/>
</dbReference>
<evidence type="ECO:0000256" key="10">
    <source>
        <dbReference type="ARBA" id="ARBA00023204"/>
    </source>
</evidence>
<keyword evidence="4" id="KW-0723">Serine/threonine-protein kinase</keyword>
<dbReference type="PROSITE" id="PS51190">
    <property type="entry name" value="FATC"/>
    <property type="match status" value="1"/>
</dbReference>
<keyword evidence="11" id="KW-0539">Nucleus</keyword>
<dbReference type="SMART" id="SM01343">
    <property type="entry name" value="FATC"/>
    <property type="match status" value="1"/>
</dbReference>
<feature type="domain" description="FAT" evidence="14">
    <location>
        <begin position="1493"/>
        <end position="2053"/>
    </location>
</feature>
<evidence type="ECO:0000256" key="12">
    <source>
        <dbReference type="ARBA" id="ARBA00024420"/>
    </source>
</evidence>
<dbReference type="InterPro" id="IPR012993">
    <property type="entry name" value="UME"/>
</dbReference>
<evidence type="ECO:0000256" key="4">
    <source>
        <dbReference type="ARBA" id="ARBA00022527"/>
    </source>
</evidence>
<dbReference type="PROSITE" id="PS50290">
    <property type="entry name" value="PI3_4_KINASE_3"/>
    <property type="match status" value="1"/>
</dbReference>
<dbReference type="GO" id="GO:0005694">
    <property type="term" value="C:chromosome"/>
    <property type="evidence" value="ECO:0007669"/>
    <property type="project" value="TreeGrafter"/>
</dbReference>
<comment type="similarity">
    <text evidence="2">Belongs to the PI3/PI4-kinase family. ATM subfamily.</text>
</comment>
<dbReference type="PANTHER" id="PTHR11139">
    <property type="entry name" value="ATAXIA TELANGIECTASIA MUTATED ATM -RELATED"/>
    <property type="match status" value="1"/>
</dbReference>
<keyword evidence="10" id="KW-0234">DNA repair</keyword>
<dbReference type="GO" id="GO:0000723">
    <property type="term" value="P:telomere maintenance"/>
    <property type="evidence" value="ECO:0007669"/>
    <property type="project" value="TreeGrafter"/>
</dbReference>
<dbReference type="PANTHER" id="PTHR11139:SF69">
    <property type="entry name" value="SERINE_THREONINE-PROTEIN KINASE ATR"/>
    <property type="match status" value="1"/>
</dbReference>
<dbReference type="Proteomes" id="UP000494040">
    <property type="component" value="Unassembled WGS sequence"/>
</dbReference>
<dbReference type="InterPro" id="IPR018936">
    <property type="entry name" value="PI3/4_kinase_CS"/>
</dbReference>
<dbReference type="InterPro" id="IPR057564">
    <property type="entry name" value="HEAT_ATR"/>
</dbReference>
<evidence type="ECO:0000313" key="16">
    <source>
        <dbReference type="EnsemblMetazoa" id="XP_024085877.1"/>
    </source>
</evidence>
<dbReference type="InterPro" id="IPR003152">
    <property type="entry name" value="FATC_dom"/>
</dbReference>
<dbReference type="Pfam" id="PF08064">
    <property type="entry name" value="UME"/>
    <property type="match status" value="1"/>
</dbReference>
<dbReference type="SMART" id="SM00146">
    <property type="entry name" value="PI3Kc"/>
    <property type="match status" value="1"/>
</dbReference>
<protein>
    <recommendedName>
        <fullName evidence="12">Serine/threonine-protein kinase ATR</fullName>
        <ecNumber evidence="3">2.7.11.1</ecNumber>
    </recommendedName>
</protein>
<evidence type="ECO:0000313" key="17">
    <source>
        <dbReference type="Proteomes" id="UP000494040"/>
    </source>
</evidence>
<evidence type="ECO:0000256" key="1">
    <source>
        <dbReference type="ARBA" id="ARBA00004123"/>
    </source>
</evidence>
<dbReference type="EC" id="2.7.11.1" evidence="3"/>
<comment type="subcellular location">
    <subcellularLocation>
        <location evidence="1">Nucleus</location>
    </subcellularLocation>
</comment>
<evidence type="ECO:0000259" key="14">
    <source>
        <dbReference type="PROSITE" id="PS51189"/>
    </source>
</evidence>
<evidence type="ECO:0000256" key="5">
    <source>
        <dbReference type="ARBA" id="ARBA00022679"/>
    </source>
</evidence>
<dbReference type="GO" id="GO:0005524">
    <property type="term" value="F:ATP binding"/>
    <property type="evidence" value="ECO:0007669"/>
    <property type="project" value="UniProtKB-KW"/>
</dbReference>
<dbReference type="InterPro" id="IPR000403">
    <property type="entry name" value="PI3/4_kinase_cat_dom"/>
</dbReference>
<sequence>MESSYIDEQPERKNCWSFLDDVFFTLRDEEAPRERKCFLADNLLSTVCDSLRNIDTTDSNTIVLIQSFLKWLTQNAIELLCVKSISFLYKKIICCVLTIFNCLNSLPHLDLQEVVQCFAKIIKGKLGKCSTVIDDEFITFHIKSDQYIPSYVTKRQVTIQINQQIDFSAVFYCFLMLIDHNFNKFIHSHSYIVYLLQLAIDIMQLSRGVVNEKAKQLTCKLFIKLNKPIIYEVWHNINYCFLEFSSVVLNQHELNKNTLCLMAEAVDHAILVGCSGVNAINKEMFSSLLNLIALVYKCENIEEQVKQEWTNRLLSLLQFTSVETTDINDISAMIHVAQKYEMFYPVLEECMLQNIEKFITQQNIHSDSLSIPAGISKSDTAFETICVNKINPMWEIILENLEDIIDESDSSTKRDDHFKFALNAIRTGYHLKCLLELKYKTVKIEFFSEDVLENIKKTPVIIKQALRVSPSVETFQVLIKLLSAVLKIVGEDICQLRDVYMLFLTAWHSPMLGLEVDEACVEGLCYLTLVLKENIYSNYTHIVVKFLCGIVREAAHPTLVEKSISALVIFFLSFEDNFLKNTIARSLHHLILSNINVLFHNVMGKYLLCILANRCVVQRHGFSHNLCCLDCDLQSKQTFTYNTKLVHYVHYASMEFCDRIFGIKEGFHTKMCSFICHYSKHTPVLKSPEIVEKIINAILEPELKDRIGLIQYLWTLIYNDDHSVNIDVVKVMYKSICNRAVQLDSLTADQREITISVILKFHLQIASLPVKELLIPTIKIILAYCVGMEFDEGTLKKLLNPVLKIHEIDMEKLLIEHEEQIGLFIAELIIYNLHRGKYCIWKTIYQFSRMFGLLPEKALFSYITRYILTHVMSCFEPDQVKYVYNEIAEYLGFTMQQLLTNYFEDIFCCIYFIENKYVEKKKNMLNLLLKLADNDLKTLIYFRYNKFICKVILNCQKPISIIRFLFKISDSDQHTKAKNNFLKQNIVGLLTAIDSKLTSSKSSKVVVKRCLKTIGAFIKILGSEAVTSIRIKLLNTLRTGVNLHINTFPKQCLKIWLYFCYSVDLYKAAPYLSTIFLQLLPLYSHFPTDIRNLFYYLVVENSQACAEYIPDLYFVPDVPDDVIMHTVWKAIKSVFSKDTDYQEHIRRTIQHMNYDNVEARAVGLRHLHLLLRNYAPMLYDTALKSETLDPIFEEIVSCVLSNVDYRNTEIKIACAMCLGELGALDPARFTFKFEKAKERNDIYDVRSKQFASLCIGVMVRELNKMDKIDDVNVIVSSIQELLKMYYKQGEKGIFTNFSVNEQDVLEPLLKTRYIFKPPQLKLRPCHDIVFGSHVGLSPTVWAFKWCSELLTFVPNSFAKEVFLKCLPCFGVDLEIVETVLPYIVLHVILFSTITNVFLVEKEMKCILHWDTDRERTQIPKKLSLVKEKKSDDVISMYSDEKHNKYQAIILDLIDFLYKAYIDIEVHDANLGVNKEVLKISHLKFLLKKFSATGLSLKSYVQNDFCHSLYHFEKSFEDSDYSSMNLFPLRNTYAKLNDLDGLLGVMRCGKKIPTIEERMLKHVVSGTVQDAVGGYEHLGMKYNSTHSYRVLIQCYLCINQPFIALRLSKTLINESFYMEPSLYNDHIEVLWSTSSYDQLNKELNQLGPGITNSWCWGIDLIGAFQHLRQLSIEKMTSKVNSMQCHLIDCLAKISNKNVFKYRQGYWYIVKLHILNEVTNFAHLLNTSCNDDFSVVNYSQYFSQLDSRFNLLPSHGLFIQDVLKVRQQCMMVALNLSKQHLVLNGELFLKELGKMWIRAVKIERKNGSLTNAYSNIGIAEMYSPPDLFIQKAKYYRANNETDSAVFILKQGIRQCLTDKNNLILSARAKMLIAKYDVENMNVDFNKGYQSIYEAVTLCNLEENFVYLAQYLYKQHLCERCPDKSSETREMQYKAALNFSKSLLFGCKFIYQSMPCLLTLWLDFSSRSTKTISILTDEHVAHKKNIVDMLDRFRLLMTNSIVCLPTYMFMTAFSQILSRINHPSVPCFSILKQIILNILKEYPQQAIWSFVATIKTTHEHQKRRVTEILSKLKNNKALAKFIQGFVEFVNYLIDLSNKRSSNYTPAMKLQALSPDLRKFLKERRLQIMVPSQHLRNIDIPNYKYCKSITGRMQHDPFPQSLIYFQDVKEIVNVLFSVQMPKKLTFIGSDGNTYPILCKHMDDLRLDSRIMEFNSIINLYLRRDSAAHDRGLLIRTYSVVPLSRECGLIEWLPDVTPFKRIVIQMYKQFKIEIMTSSEVKSLMTAPTAPIENKLKIFEQSLLAKHPPILHKWFFQAFPRPDAWYLARKSYVRTLAVMSIVGYIVGLGDRHGENILLDTTTGEVVHVDFNCLFNKGEQFLYPETVPFRLTHNMVKAMGPTGMEGVFLKSCEITNKVLRSNTDQLISVIKPFMYDIDMAPKSIGSEGIDFINEEAKQNIINVQKRLAGTVRTKAAANVPVKQSNPLSVEGQIRYLVNEATSHTNLCQMYCGWAPYL</sequence>
<dbReference type="InterPro" id="IPR050517">
    <property type="entry name" value="DDR_Repair_Kinase"/>
</dbReference>
<dbReference type="SUPFAM" id="SSF56112">
    <property type="entry name" value="Protein kinase-like (PK-like)"/>
    <property type="match status" value="1"/>
</dbReference>
<dbReference type="InterPro" id="IPR016024">
    <property type="entry name" value="ARM-type_fold"/>
</dbReference>
<dbReference type="CDD" id="cd00892">
    <property type="entry name" value="PIKKc_ATR"/>
    <property type="match status" value="1"/>
</dbReference>
<dbReference type="OrthoDB" id="381190at2759"/>
<evidence type="ECO:0000256" key="6">
    <source>
        <dbReference type="ARBA" id="ARBA00022741"/>
    </source>
</evidence>
<dbReference type="Pfam" id="PF02259">
    <property type="entry name" value="FAT"/>
    <property type="match status" value="1"/>
</dbReference>
<dbReference type="EnsemblMetazoa" id="XM_024230109.1">
    <property type="protein sequence ID" value="XP_024085877.1"/>
    <property type="gene ID" value="LOC106666619"/>
</dbReference>